<feature type="transmembrane region" description="Helical" evidence="8">
    <location>
        <begin position="347"/>
        <end position="365"/>
    </location>
</feature>
<dbReference type="GO" id="GO:0140359">
    <property type="term" value="F:ABC-type transporter activity"/>
    <property type="evidence" value="ECO:0007669"/>
    <property type="project" value="InterPro"/>
</dbReference>
<name>A0A4Y1X3W9_9BACT</name>
<gene>
    <name evidence="10" type="ORF">A5CPEGH6_23330</name>
</gene>
<keyword evidence="3" id="KW-0813">Transport</keyword>
<dbReference type="Gene3D" id="3.40.1710.10">
    <property type="entry name" value="abc type-2 transporter like domain"/>
    <property type="match status" value="1"/>
</dbReference>
<protein>
    <submittedName>
        <fullName evidence="10">ABC transporter permease</fullName>
    </submittedName>
</protein>
<dbReference type="Proteomes" id="UP000319374">
    <property type="component" value="Chromosome"/>
</dbReference>
<evidence type="ECO:0000256" key="2">
    <source>
        <dbReference type="ARBA" id="ARBA00007783"/>
    </source>
</evidence>
<dbReference type="EMBL" id="AP019736">
    <property type="protein sequence ID" value="BBL07695.1"/>
    <property type="molecule type" value="Genomic_DNA"/>
</dbReference>
<keyword evidence="5 8" id="KW-0812">Transmembrane</keyword>
<dbReference type="PANTHER" id="PTHR30294">
    <property type="entry name" value="MEMBRANE COMPONENT OF ABC TRANSPORTER YHHJ-RELATED"/>
    <property type="match status" value="1"/>
</dbReference>
<feature type="transmembrane region" description="Helical" evidence="8">
    <location>
        <begin position="22"/>
        <end position="41"/>
    </location>
</feature>
<dbReference type="AlphaFoldDB" id="A0A4Y1X3W9"/>
<comment type="similarity">
    <text evidence="2">Belongs to the ABC-2 integral membrane protein family.</text>
</comment>
<evidence type="ECO:0000256" key="6">
    <source>
        <dbReference type="ARBA" id="ARBA00022989"/>
    </source>
</evidence>
<dbReference type="PROSITE" id="PS51012">
    <property type="entry name" value="ABC_TM2"/>
    <property type="match status" value="1"/>
</dbReference>
<feature type="domain" description="ABC transmembrane type-2" evidence="9">
    <location>
        <begin position="139"/>
        <end position="368"/>
    </location>
</feature>
<feature type="transmembrane region" description="Helical" evidence="8">
    <location>
        <begin position="226"/>
        <end position="250"/>
    </location>
</feature>
<evidence type="ECO:0000256" key="1">
    <source>
        <dbReference type="ARBA" id="ARBA00004651"/>
    </source>
</evidence>
<evidence type="ECO:0000256" key="5">
    <source>
        <dbReference type="ARBA" id="ARBA00022692"/>
    </source>
</evidence>
<accession>A0A4Y1X3W9</accession>
<dbReference type="InterPro" id="IPR051449">
    <property type="entry name" value="ABC-2_transporter_component"/>
</dbReference>
<keyword evidence="6 8" id="KW-1133">Transmembrane helix</keyword>
<evidence type="ECO:0000313" key="11">
    <source>
        <dbReference type="Proteomes" id="UP000319374"/>
    </source>
</evidence>
<sequence>MTMRTLAVLLEKEFRQFFRNPFLPRMALMFPMMVMLVMPWVTTMDIRHVSVSVVDCDRSPASRRIVQKIGASDYFTLCGVSDDFSAALRSLEAGNTDAVLEIPRDFGRSLEEDAPRRVSISANGVNATKGTLGMQYLVRTVAASVAELRGERGLSAQSDPVVVENRYNPTLEYRNYMIPALMIMLLILLCGFLPALNLVGEKETGTIEQINVTPVSQFAFTLAKLIPYWAIGLGVLTLAMSLAWAVYGLVPVGSLGAVYLAAALFIFVMSGFGVIAANYSATMQQTMFGMFFFVMIFILMSGLLTPVESMPAWAQRITWFLPPRYFIGIMRAVYLKGATVADLRTDYAALALFAVLFNLWAALSYRKRS</sequence>
<feature type="transmembrane region" description="Helical" evidence="8">
    <location>
        <begin position="257"/>
        <end position="281"/>
    </location>
</feature>
<evidence type="ECO:0000313" key="10">
    <source>
        <dbReference type="EMBL" id="BBL07695.1"/>
    </source>
</evidence>
<dbReference type="GO" id="GO:0005886">
    <property type="term" value="C:plasma membrane"/>
    <property type="evidence" value="ECO:0007669"/>
    <property type="project" value="UniProtKB-SubCell"/>
</dbReference>
<dbReference type="Pfam" id="PF12698">
    <property type="entry name" value="ABC2_membrane_3"/>
    <property type="match status" value="1"/>
</dbReference>
<organism evidence="10 11">
    <name type="scientific">Alistipes dispar</name>
    <dbReference type="NCBI Taxonomy" id="2585119"/>
    <lineage>
        <taxon>Bacteria</taxon>
        <taxon>Pseudomonadati</taxon>
        <taxon>Bacteroidota</taxon>
        <taxon>Bacteroidia</taxon>
        <taxon>Bacteroidales</taxon>
        <taxon>Rikenellaceae</taxon>
        <taxon>Alistipes</taxon>
    </lineage>
</organism>
<keyword evidence="4" id="KW-1003">Cell membrane</keyword>
<reference evidence="11" key="1">
    <citation type="submission" date="2019-06" db="EMBL/GenBank/DDBJ databases">
        <title>Alistipes onderdonkii subsp. vulgaris subsp. nov., Alistipes dispar sp. nov. and Alistipes communis sp. nov., isolated from human faeces, and creation of Alistipes onderdonkii subsp. onderdonkii subsp. nov.</title>
        <authorList>
            <person name="Sakamoto M."/>
            <person name="Ikeyama N."/>
            <person name="Ogata Y."/>
            <person name="Suda W."/>
            <person name="Iino T."/>
            <person name="Hattori M."/>
            <person name="Ohkuma M."/>
        </authorList>
    </citation>
    <scope>NUCLEOTIDE SEQUENCE [LARGE SCALE GENOMIC DNA]</scope>
    <source>
        <strain evidence="11">5CPEGH6</strain>
    </source>
</reference>
<dbReference type="KEGG" id="ada:A5CPEGH6_23330"/>
<dbReference type="InterPro" id="IPR047817">
    <property type="entry name" value="ABC2_TM_bact-type"/>
</dbReference>
<evidence type="ECO:0000256" key="8">
    <source>
        <dbReference type="SAM" id="Phobius"/>
    </source>
</evidence>
<keyword evidence="11" id="KW-1185">Reference proteome</keyword>
<dbReference type="InterPro" id="IPR013525">
    <property type="entry name" value="ABC2_TM"/>
</dbReference>
<evidence type="ECO:0000256" key="7">
    <source>
        <dbReference type="ARBA" id="ARBA00023136"/>
    </source>
</evidence>
<dbReference type="PANTHER" id="PTHR30294:SF29">
    <property type="entry name" value="MULTIDRUG ABC TRANSPORTER PERMEASE YBHS-RELATED"/>
    <property type="match status" value="1"/>
</dbReference>
<keyword evidence="7 8" id="KW-0472">Membrane</keyword>
<comment type="subcellular location">
    <subcellularLocation>
        <location evidence="1">Cell membrane</location>
        <topology evidence="1">Multi-pass membrane protein</topology>
    </subcellularLocation>
</comment>
<proteinExistence type="inferred from homology"/>
<feature type="transmembrane region" description="Helical" evidence="8">
    <location>
        <begin position="176"/>
        <end position="196"/>
    </location>
</feature>
<evidence type="ECO:0000256" key="3">
    <source>
        <dbReference type="ARBA" id="ARBA00022448"/>
    </source>
</evidence>
<evidence type="ECO:0000256" key="4">
    <source>
        <dbReference type="ARBA" id="ARBA00022475"/>
    </source>
</evidence>
<feature type="transmembrane region" description="Helical" evidence="8">
    <location>
        <begin position="287"/>
        <end position="305"/>
    </location>
</feature>
<evidence type="ECO:0000259" key="9">
    <source>
        <dbReference type="PROSITE" id="PS51012"/>
    </source>
</evidence>